<reference evidence="1" key="2">
    <citation type="submission" date="2023-04" db="EMBL/GenBank/DDBJ databases">
        <authorList>
            <person name="Bruccoleri R.E."/>
            <person name="Oakeley E.J."/>
            <person name="Faust A.-M."/>
            <person name="Dessus-Babus S."/>
            <person name="Altorfer M."/>
            <person name="Burckhardt D."/>
            <person name="Oertli M."/>
            <person name="Naumann U."/>
            <person name="Petersen F."/>
            <person name="Wong J."/>
        </authorList>
    </citation>
    <scope>NUCLEOTIDE SEQUENCE</scope>
    <source>
        <strain evidence="1">GSM-AAB239-AS_SAM_17_03QT</strain>
        <tissue evidence="1">Leaf</tissue>
    </source>
</reference>
<name>A0AAX6HTP5_IRIPA</name>
<organism evidence="1 2">
    <name type="scientific">Iris pallida</name>
    <name type="common">Sweet iris</name>
    <dbReference type="NCBI Taxonomy" id="29817"/>
    <lineage>
        <taxon>Eukaryota</taxon>
        <taxon>Viridiplantae</taxon>
        <taxon>Streptophyta</taxon>
        <taxon>Embryophyta</taxon>
        <taxon>Tracheophyta</taxon>
        <taxon>Spermatophyta</taxon>
        <taxon>Magnoliopsida</taxon>
        <taxon>Liliopsida</taxon>
        <taxon>Asparagales</taxon>
        <taxon>Iridaceae</taxon>
        <taxon>Iridoideae</taxon>
        <taxon>Irideae</taxon>
        <taxon>Iris</taxon>
    </lineage>
</organism>
<comment type="caution">
    <text evidence="1">The sequence shown here is derived from an EMBL/GenBank/DDBJ whole genome shotgun (WGS) entry which is preliminary data.</text>
</comment>
<gene>
    <name evidence="1" type="ORF">M6B38_294805</name>
</gene>
<protein>
    <submittedName>
        <fullName evidence="1">Uncharacterized protein</fullName>
    </submittedName>
</protein>
<accession>A0AAX6HTP5</accession>
<reference evidence="1" key="1">
    <citation type="journal article" date="2023" name="GigaByte">
        <title>Genome assembly of the bearded iris, Iris pallida Lam.</title>
        <authorList>
            <person name="Bruccoleri R.E."/>
            <person name="Oakeley E.J."/>
            <person name="Faust A.M.E."/>
            <person name="Altorfer M."/>
            <person name="Dessus-Babus S."/>
            <person name="Burckhardt D."/>
            <person name="Oertli M."/>
            <person name="Naumann U."/>
            <person name="Petersen F."/>
            <person name="Wong J."/>
        </authorList>
    </citation>
    <scope>NUCLEOTIDE SEQUENCE</scope>
    <source>
        <strain evidence="1">GSM-AAB239-AS_SAM_17_03QT</strain>
    </source>
</reference>
<dbReference type="AlphaFoldDB" id="A0AAX6HTP5"/>
<keyword evidence="2" id="KW-1185">Reference proteome</keyword>
<dbReference type="EMBL" id="JANAVB010006795">
    <property type="protein sequence ID" value="KAJ6844081.1"/>
    <property type="molecule type" value="Genomic_DNA"/>
</dbReference>
<sequence length="35" mass="3789">MQLVSGLRTCFPSLQLLSGGYPVSLITCTFSEPDK</sequence>
<proteinExistence type="predicted"/>
<dbReference type="Proteomes" id="UP001140949">
    <property type="component" value="Unassembled WGS sequence"/>
</dbReference>
<evidence type="ECO:0000313" key="2">
    <source>
        <dbReference type="Proteomes" id="UP001140949"/>
    </source>
</evidence>
<evidence type="ECO:0000313" key="1">
    <source>
        <dbReference type="EMBL" id="KAJ6844081.1"/>
    </source>
</evidence>